<protein>
    <recommendedName>
        <fullName evidence="3">HicB family protein</fullName>
    </recommendedName>
</protein>
<sequence length="79" mass="8871">MSEDLTLLIEEDYAENNFSIYVPELRLSAVGDTEEEALLCAKDLIEISLANNPSQNLYATKVMRIEIPKFTNSFISTAI</sequence>
<reference evidence="1 2" key="1">
    <citation type="submission" date="2016-10" db="EMBL/GenBank/DDBJ databases">
        <title>Paenibacillus species isolates.</title>
        <authorList>
            <person name="Beno S.M."/>
        </authorList>
    </citation>
    <scope>NUCLEOTIDE SEQUENCE [LARGE SCALE GENOMIC DNA]</scope>
    <source>
        <strain evidence="1 2">FSL H7-0604</strain>
    </source>
</reference>
<proteinExistence type="predicted"/>
<dbReference type="RefSeq" id="WP_076179537.1">
    <property type="nucleotide sequence ID" value="NZ_MKQP01000040.1"/>
</dbReference>
<gene>
    <name evidence="1" type="ORF">BJP51_26645</name>
</gene>
<dbReference type="EMBL" id="MKQP01000040">
    <property type="protein sequence ID" value="OMD26773.1"/>
    <property type="molecule type" value="Genomic_DNA"/>
</dbReference>
<organism evidence="1 2">
    <name type="scientific">Paenibacillus odorifer</name>
    <dbReference type="NCBI Taxonomy" id="189426"/>
    <lineage>
        <taxon>Bacteria</taxon>
        <taxon>Bacillati</taxon>
        <taxon>Bacillota</taxon>
        <taxon>Bacilli</taxon>
        <taxon>Bacillales</taxon>
        <taxon>Paenibacillaceae</taxon>
        <taxon>Paenibacillus</taxon>
    </lineage>
</organism>
<dbReference type="SUPFAM" id="SSF143100">
    <property type="entry name" value="TTHA1013/TTHA0281-like"/>
    <property type="match status" value="1"/>
</dbReference>
<dbReference type="InterPro" id="IPR035069">
    <property type="entry name" value="TTHA1013/TTHA0281-like"/>
</dbReference>
<evidence type="ECO:0008006" key="3">
    <source>
        <dbReference type="Google" id="ProtNLM"/>
    </source>
</evidence>
<evidence type="ECO:0000313" key="2">
    <source>
        <dbReference type="Proteomes" id="UP000187465"/>
    </source>
</evidence>
<comment type="caution">
    <text evidence="1">The sequence shown here is derived from an EMBL/GenBank/DDBJ whole genome shotgun (WGS) entry which is preliminary data.</text>
</comment>
<evidence type="ECO:0000313" key="1">
    <source>
        <dbReference type="EMBL" id="OMD26773.1"/>
    </source>
</evidence>
<dbReference type="AlphaFoldDB" id="A0A1R0X1W1"/>
<dbReference type="Proteomes" id="UP000187465">
    <property type="component" value="Unassembled WGS sequence"/>
</dbReference>
<accession>A0A1R0X1W1</accession>
<name>A0A1R0X1W1_9BACL</name>